<reference evidence="1" key="3">
    <citation type="submission" date="2020-06" db="EMBL/GenBank/DDBJ databases">
        <authorList>
            <person name="Studholme D.J."/>
        </authorList>
    </citation>
    <scope>NUCLEOTIDE SEQUENCE</scope>
    <source>
        <strain evidence="1">NZFS 2646</strain>
    </source>
</reference>
<dbReference type="AlphaFoldDB" id="A0A3R7ILP4"/>
<evidence type="ECO:0000313" key="2">
    <source>
        <dbReference type="EMBL" id="RLN32522.1"/>
    </source>
</evidence>
<dbReference type="Proteomes" id="UP000785171">
    <property type="component" value="Unassembled WGS sequence"/>
</dbReference>
<evidence type="ECO:0000313" key="5">
    <source>
        <dbReference type="Proteomes" id="UP000285883"/>
    </source>
</evidence>
<dbReference type="Proteomes" id="UP000285883">
    <property type="component" value="Unassembled WGS sequence"/>
</dbReference>
<dbReference type="EMBL" id="JPWV03000502">
    <property type="protein sequence ID" value="KAG2509922.1"/>
    <property type="molecule type" value="Genomic_DNA"/>
</dbReference>
<protein>
    <submittedName>
        <fullName evidence="2">Uncharacterized protein</fullName>
    </submittedName>
</protein>
<organism evidence="2 5">
    <name type="scientific">Phytophthora kernoviae</name>
    <dbReference type="NCBI Taxonomy" id="325452"/>
    <lineage>
        <taxon>Eukaryota</taxon>
        <taxon>Sar</taxon>
        <taxon>Stramenopiles</taxon>
        <taxon>Oomycota</taxon>
        <taxon>Peronosporomycetes</taxon>
        <taxon>Peronosporales</taxon>
        <taxon>Peronosporaceae</taxon>
        <taxon>Phytophthora</taxon>
    </lineage>
</organism>
<dbReference type="EMBL" id="MBDN02001113">
    <property type="protein sequence ID" value="RLN72567.1"/>
    <property type="molecule type" value="Genomic_DNA"/>
</dbReference>
<reference evidence="4 5" key="2">
    <citation type="submission" date="2018-07" db="EMBL/GenBank/DDBJ databases">
        <title>Genome sequencing of oomycete isolates from Chile give support for New Zealand origin for Phytophthora kernoviae and make available the first Nothophytophthora sp. genome.</title>
        <authorList>
            <person name="Studholme D.J."/>
            <person name="Sanfuentes E."/>
            <person name="Panda P."/>
            <person name="Hill R."/>
            <person name="Sambles C."/>
            <person name="Grant M."/>
            <person name="Williams N.M."/>
            <person name="Mcdougal R.L."/>
        </authorList>
    </citation>
    <scope>NUCLEOTIDE SEQUENCE [LARGE SCALE GENOMIC DNA]</scope>
    <source>
        <strain evidence="2">Chile2</strain>
        <strain evidence="3">Chile4</strain>
    </source>
</reference>
<dbReference type="EMBL" id="MAYM02000804">
    <property type="protein sequence ID" value="RLN32522.1"/>
    <property type="molecule type" value="Genomic_DNA"/>
</dbReference>
<name>A0A3R7ILP4_9STRA</name>
<keyword evidence="4" id="KW-1185">Reference proteome</keyword>
<gene>
    <name evidence="2" type="ORF">BBI17_009680</name>
    <name evidence="3" type="ORF">BBO99_00009767</name>
    <name evidence="1" type="ORF">JM16_008412</name>
</gene>
<sequence>MHTCVALLQGECIEVENIAAGTQPDSNLEGQWVARVLDRPSRLVTATRTQGAPPDDQKRLVFHLNAKAFSHWHYGWESGANKVQRLMKHVLKAYVVERCAVNQDDKFTRFTSPQRRLTSTQQIKSRHLRNHYLKR</sequence>
<accession>A0A3R7ILP4</accession>
<comment type="caution">
    <text evidence="2">The sequence shown here is derived from an EMBL/GenBank/DDBJ whole genome shotgun (WGS) entry which is preliminary data.</text>
</comment>
<evidence type="ECO:0000313" key="3">
    <source>
        <dbReference type="EMBL" id="RLN72567.1"/>
    </source>
</evidence>
<reference evidence="1" key="1">
    <citation type="journal article" date="2015" name="Genom Data">
        <title>Genome sequences of six Phytophthora species associated with forests in New Zealand.</title>
        <authorList>
            <person name="Studholme D.J."/>
            <person name="McDougal R.L."/>
            <person name="Sambles C."/>
            <person name="Hansen E."/>
            <person name="Hardy G."/>
            <person name="Grant M."/>
            <person name="Ganley R.J."/>
            <person name="Williams N.M."/>
        </authorList>
    </citation>
    <scope>NUCLEOTIDE SEQUENCE</scope>
    <source>
        <strain evidence="1">NZFS 2646</strain>
    </source>
</reference>
<evidence type="ECO:0000313" key="1">
    <source>
        <dbReference type="EMBL" id="KAG2509922.1"/>
    </source>
</evidence>
<proteinExistence type="predicted"/>
<evidence type="ECO:0000313" key="4">
    <source>
        <dbReference type="Proteomes" id="UP000285624"/>
    </source>
</evidence>
<dbReference type="Proteomes" id="UP000285624">
    <property type="component" value="Unassembled WGS sequence"/>
</dbReference>